<feature type="domain" description="C2H2-type" evidence="8">
    <location>
        <begin position="1200"/>
        <end position="1227"/>
    </location>
</feature>
<keyword evidence="3" id="KW-0677">Repeat</keyword>
<dbReference type="GO" id="GO:0008270">
    <property type="term" value="F:zinc ion binding"/>
    <property type="evidence" value="ECO:0007669"/>
    <property type="project" value="UniProtKB-KW"/>
</dbReference>
<feature type="domain" description="C2H2-type" evidence="8">
    <location>
        <begin position="515"/>
        <end position="542"/>
    </location>
</feature>
<evidence type="ECO:0000256" key="1">
    <source>
        <dbReference type="ARBA" id="ARBA00004123"/>
    </source>
</evidence>
<feature type="domain" description="C2H2-type" evidence="8">
    <location>
        <begin position="1506"/>
        <end position="1537"/>
    </location>
</feature>
<keyword evidence="10" id="KW-1185">Reference proteome</keyword>
<feature type="domain" description="C2H2-type" evidence="8">
    <location>
        <begin position="947"/>
        <end position="975"/>
    </location>
</feature>
<dbReference type="InterPro" id="IPR036236">
    <property type="entry name" value="Znf_C2H2_sf"/>
</dbReference>
<evidence type="ECO:0000313" key="9">
    <source>
        <dbReference type="EMBL" id="TGZ50660.1"/>
    </source>
</evidence>
<feature type="domain" description="C2H2-type" evidence="8">
    <location>
        <begin position="1626"/>
        <end position="1653"/>
    </location>
</feature>
<feature type="domain" description="C2H2-type" evidence="8">
    <location>
        <begin position="678"/>
        <end position="706"/>
    </location>
</feature>
<evidence type="ECO:0000259" key="8">
    <source>
        <dbReference type="PROSITE" id="PS50157"/>
    </source>
</evidence>
<comment type="subcellular location">
    <subcellularLocation>
        <location evidence="1">Nucleus</location>
    </subcellularLocation>
</comment>
<keyword evidence="4 7" id="KW-0863">Zinc-finger</keyword>
<feature type="domain" description="C2H2-type" evidence="8">
    <location>
        <begin position="1597"/>
        <end position="1619"/>
    </location>
</feature>
<feature type="domain" description="C2H2-type" evidence="8">
    <location>
        <begin position="196"/>
        <end position="224"/>
    </location>
</feature>
<feature type="domain" description="C2H2-type" evidence="8">
    <location>
        <begin position="48"/>
        <end position="77"/>
    </location>
</feature>
<name>A0A4S2KMD8_9HYME</name>
<evidence type="ECO:0000313" key="10">
    <source>
        <dbReference type="Proteomes" id="UP000310200"/>
    </source>
</evidence>
<accession>A0A4S2KMD8</accession>
<evidence type="ECO:0000256" key="5">
    <source>
        <dbReference type="ARBA" id="ARBA00022833"/>
    </source>
</evidence>
<dbReference type="PANTHER" id="PTHR24376:SF235">
    <property type="entry name" value="C2H2-TYPE DOMAIN-CONTAINING PROTEIN"/>
    <property type="match status" value="1"/>
</dbReference>
<dbReference type="PROSITE" id="PS00028">
    <property type="entry name" value="ZINC_FINGER_C2H2_1"/>
    <property type="match status" value="8"/>
</dbReference>
<evidence type="ECO:0000256" key="3">
    <source>
        <dbReference type="ARBA" id="ARBA00022737"/>
    </source>
</evidence>
<comment type="caution">
    <text evidence="9">The sequence shown here is derived from an EMBL/GenBank/DDBJ whole genome shotgun (WGS) entry which is preliminary data.</text>
</comment>
<evidence type="ECO:0000256" key="2">
    <source>
        <dbReference type="ARBA" id="ARBA00022723"/>
    </source>
</evidence>
<reference evidence="9 10" key="1">
    <citation type="journal article" date="2019" name="Philos. Trans. R. Soc. Lond., B, Biol. Sci.">
        <title>Ant behaviour and brain gene expression of defending hosts depend on the ecological success of the intruding social parasite.</title>
        <authorList>
            <person name="Kaur R."/>
            <person name="Stoldt M."/>
            <person name="Jongepier E."/>
            <person name="Feldmeyer B."/>
            <person name="Menzel F."/>
            <person name="Bornberg-Bauer E."/>
            <person name="Foitzik S."/>
        </authorList>
    </citation>
    <scope>NUCLEOTIDE SEQUENCE [LARGE SCALE GENOMIC DNA]</scope>
    <source>
        <tissue evidence="9">Whole body</tissue>
    </source>
</reference>
<feature type="domain" description="C2H2-type" evidence="8">
    <location>
        <begin position="918"/>
        <end position="945"/>
    </location>
</feature>
<feature type="domain" description="C2H2-type" evidence="8">
    <location>
        <begin position="993"/>
        <end position="1020"/>
    </location>
</feature>
<dbReference type="STRING" id="300112.A0A4S2KMD8"/>
<sequence>MGATYSPANWTIPTLPSTSRIAMYTRRLRSMSSNEVSMIGGGSGPRKYLCNDCSRTFALKASLLRHKAFECNKGRQPYERQSQDECDRSRKSKKKHVCVRCNRVYAFFTSLWRHQKYECGVEPKFVCPICKGRFAQKSNLDRFAYGFRKPQDATNTPLTQVSPLSPLMCPQCGRTYKMKRNLKTHMKFECGGQRNFMCHLCPSKYTQNISLRRHLLQRHNLYMPPKFSCGRTYQIRHNLVKHLRYECGGQKHFACSLCPSRYTQNGKLRQHMLNTHNIIVPPRRGFEFMLANNWPTRFSNRRARCPKEVYHSYDGFYESFHPAENPAVHGRKAHAAAPTKIARVKTSPRCPGNAEDQALQCSACGKKYSLKHNLARHMRFECGGQRRFSCHLCPNKYTQNVSLRRHLTHHHNIMVPVKKRHNSSYRIVYPRFLEVPLHLSEMPTRLHDALQSAQAHEVGMRRETLFPVLLLQKKFHPENKPATALDGSVAWTTVQPGPARKSRHANYLRDEDLALKCPRCGRGYKVKPSLSKHLRYECGGRRNFRCELCGRSFTQNYSVSPMAPVDLTVNHVDHQANHSHPVNINTNHPLQLPISSTDMSITQNSCNWSPPTRKGYMCPGCGKGLSHKYTLDRHLKTVCGKPRNTNGKWKCKDCNRTYESQGSLSRHYRFECHVNPQFRCVFCKRLFTQKCSLSRHLKKKHQKDINVYVELGSYPSLHTCCECQKTYKSRMALNRHVREECGRILYTCPYCRNIMPMKFNLLNHLKKEHAIYQQSNIVQVYPCDTCNRQYRRMISLQRHKRLECGKEAKFECTTCRAKFKHKHNYYRRGNSGPSSFAKYNCEFCGKFYRTWGSFTYHRRVECRKEPSFACTFCNYRSHRKSNLLRHMQTQENTLRIRPFTELKISKDRNYVNKPIGRFACSRCGCSYKWKKSLKSHEKWDCGKEPQFKCPFCPKRFKHKSNWQCHIRRQHKDKVDIEEYLHSNMPKLKLVGCFACSRCGRSYKWKKSLQRHERLECGKERQFKCPFCPQRCKRKEHWQHHIPTVIDDSEDRRSEYEMDMETNPSDFLEITPMVTEENEEECDRAKENRSLSDIIEEEKSMNLSMQTQENALMPFVKLKILKDWNYVNKPHVGRFACARCGRSYARKNTLQRHEQWECGKEPQFKCPFCPQRCKRKTHWQRHIRRQRRHHHHHDQDKNKPFSCNRCGRKYKWKTSLHCHQRDECGKEPQYNYVWKVSLTRHIREECGKPPQFRCKYCGKLFKQRSSFQRHSKRKHPFPCHKCERSYKNKGSLKRHLEVECNKPPKHYCIPCAKGFKQKCNYQRHAETKIFNDIQKSKYNVRYKLICKFKLPIYLSVSREKGVQKMVARVRCGNAGECNKYWLNEEARKCVFCKEKLRNLEHFLKDCTKFEKSNLEIREITDGTCKPESSKPYPCHKCKKRSYTNKSTLNRHLREECGQPPKLCPYCEKPIHQQSNFIRHIRQCGKRYTWTDSLTRHLREGCGVLPKHICTVCGRKFRRKDYLLRHENNSLVRHKREECGKDPQPQNYHRRYRGKYTCDACGKEYTWKPSLTRHKREDCDNTRYKKAGGSKHQRYRGKYICNACGKEYKWRYSLTRHKHLHLYPFRSYPCNTCGKTYKWRESLSLHKRMECGIEPRFTCCVCGRNLLPEGVASSWKSNRKSWPCYRCGKRYMWRDSLKKHQRVECGKDPTFECPICGRKFKHKHRCTKSYQLETSLRRHQRLECGIEPKHECLMCGKKFTYKFMLTHHLMLLQDESEWSPRGASGSSYKMPRDARKKSPGEAKYVCNRCGKMYKATTSLSRHKRLECGVVPCEVCPICGRRFKHRFVLNAHIVGCERRMNQTIQKKDYD</sequence>
<dbReference type="GO" id="GO:0000978">
    <property type="term" value="F:RNA polymerase II cis-regulatory region sequence-specific DNA binding"/>
    <property type="evidence" value="ECO:0007669"/>
    <property type="project" value="TreeGrafter"/>
</dbReference>
<dbReference type="PANTHER" id="PTHR24376">
    <property type="entry name" value="ZINC FINGER PROTEIN"/>
    <property type="match status" value="1"/>
</dbReference>
<feature type="domain" description="C2H2-type" evidence="8">
    <location>
        <begin position="781"/>
        <end position="808"/>
    </location>
</feature>
<feature type="domain" description="C2H2-type" evidence="8">
    <location>
        <begin position="839"/>
        <end position="866"/>
    </location>
</feature>
<protein>
    <recommendedName>
        <fullName evidence="8">C2H2-type domain-containing protein</fullName>
    </recommendedName>
</protein>
<dbReference type="GO" id="GO:0001228">
    <property type="term" value="F:DNA-binding transcription activator activity, RNA polymerase II-specific"/>
    <property type="evidence" value="ECO:0007669"/>
    <property type="project" value="TreeGrafter"/>
</dbReference>
<evidence type="ECO:0000256" key="6">
    <source>
        <dbReference type="ARBA" id="ARBA00023242"/>
    </source>
</evidence>
<feature type="domain" description="C2H2-type" evidence="8">
    <location>
        <begin position="649"/>
        <end position="678"/>
    </location>
</feature>
<feature type="domain" description="C2H2-type" evidence="8">
    <location>
        <begin position="1134"/>
        <end position="1161"/>
    </location>
</feature>
<keyword evidence="2" id="KW-0479">Metal-binding</keyword>
<organism evidence="9 10">
    <name type="scientific">Temnothorax longispinosus</name>
    <dbReference type="NCBI Taxonomy" id="300112"/>
    <lineage>
        <taxon>Eukaryota</taxon>
        <taxon>Metazoa</taxon>
        <taxon>Ecdysozoa</taxon>
        <taxon>Arthropoda</taxon>
        <taxon>Hexapoda</taxon>
        <taxon>Insecta</taxon>
        <taxon>Pterygota</taxon>
        <taxon>Neoptera</taxon>
        <taxon>Endopterygota</taxon>
        <taxon>Hymenoptera</taxon>
        <taxon>Apocrita</taxon>
        <taxon>Aculeata</taxon>
        <taxon>Formicoidea</taxon>
        <taxon>Formicidae</taxon>
        <taxon>Myrmicinae</taxon>
        <taxon>Temnothorax</taxon>
    </lineage>
</organism>
<dbReference type="SMART" id="SM00355">
    <property type="entry name" value="ZnF_C2H2"/>
    <property type="match status" value="35"/>
</dbReference>
<dbReference type="Gene3D" id="3.30.160.60">
    <property type="entry name" value="Classic Zinc Finger"/>
    <property type="match status" value="20"/>
</dbReference>
<feature type="domain" description="C2H2-type" evidence="8">
    <location>
        <begin position="1251"/>
        <end position="1284"/>
    </location>
</feature>
<dbReference type="Pfam" id="PF00096">
    <property type="entry name" value="zf-C2H2"/>
    <property type="match status" value="6"/>
</dbReference>
<feature type="domain" description="C2H2-type" evidence="8">
    <location>
        <begin position="359"/>
        <end position="386"/>
    </location>
</feature>
<evidence type="ECO:0000256" key="4">
    <source>
        <dbReference type="ARBA" id="ARBA00022771"/>
    </source>
</evidence>
<dbReference type="GO" id="GO:0005634">
    <property type="term" value="C:nucleus"/>
    <property type="evidence" value="ECO:0007669"/>
    <property type="project" value="UniProtKB-SubCell"/>
</dbReference>
<proteinExistence type="predicted"/>
<dbReference type="Proteomes" id="UP000310200">
    <property type="component" value="Unassembled WGS sequence"/>
</dbReference>
<dbReference type="InterPro" id="IPR013087">
    <property type="entry name" value="Znf_C2H2_type"/>
</dbReference>
<dbReference type="PROSITE" id="PS50157">
    <property type="entry name" value="ZINC_FINGER_C2H2_2"/>
    <property type="match status" value="27"/>
</dbReference>
<dbReference type="EMBL" id="QBLH01001901">
    <property type="protein sequence ID" value="TGZ50660.1"/>
    <property type="molecule type" value="Genomic_DNA"/>
</dbReference>
<feature type="domain" description="C2H2-type" evidence="8">
    <location>
        <begin position="96"/>
        <end position="123"/>
    </location>
</feature>
<dbReference type="SUPFAM" id="SSF57667">
    <property type="entry name" value="beta-beta-alpha zinc fingers"/>
    <property type="match status" value="16"/>
</dbReference>
<feature type="domain" description="C2H2-type" evidence="8">
    <location>
        <begin position="253"/>
        <end position="281"/>
    </location>
</feature>
<feature type="domain" description="C2H2-type" evidence="8">
    <location>
        <begin position="1680"/>
        <end position="1707"/>
    </location>
</feature>
<feature type="domain" description="C2H2-type" evidence="8">
    <location>
        <begin position="1709"/>
        <end position="1746"/>
    </location>
</feature>
<feature type="domain" description="C2H2-type" evidence="8">
    <location>
        <begin position="1748"/>
        <end position="1775"/>
    </location>
</feature>
<gene>
    <name evidence="9" type="ORF">DBV15_09030</name>
</gene>
<feature type="domain" description="C2H2-type" evidence="8">
    <location>
        <begin position="1554"/>
        <end position="1584"/>
    </location>
</feature>
<keyword evidence="6" id="KW-0539">Nucleus</keyword>
<feature type="domain" description="C2H2-type" evidence="8">
    <location>
        <begin position="167"/>
        <end position="194"/>
    </location>
</feature>
<feature type="domain" description="C2H2-type" evidence="8">
    <location>
        <begin position="388"/>
        <end position="416"/>
    </location>
</feature>
<evidence type="ECO:0000256" key="7">
    <source>
        <dbReference type="PROSITE-ProRule" id="PRU00042"/>
    </source>
</evidence>
<keyword evidence="5" id="KW-0862">Zinc</keyword>
<feature type="domain" description="C2H2-type" evidence="8">
    <location>
        <begin position="1802"/>
        <end position="1829"/>
    </location>
</feature>
<feature type="domain" description="C2H2-type" evidence="8">
    <location>
        <begin position="616"/>
        <end position="643"/>
    </location>
</feature>